<accession>A0ABY4HW66</accession>
<organism evidence="2 3">
    <name type="scientific">Chitinophaga filiformis</name>
    <name type="common">Myxococcus filiformis</name>
    <name type="synonym">Flexibacter filiformis</name>
    <dbReference type="NCBI Taxonomy" id="104663"/>
    <lineage>
        <taxon>Bacteria</taxon>
        <taxon>Pseudomonadati</taxon>
        <taxon>Bacteroidota</taxon>
        <taxon>Chitinophagia</taxon>
        <taxon>Chitinophagales</taxon>
        <taxon>Chitinophagaceae</taxon>
        <taxon>Chitinophaga</taxon>
    </lineage>
</organism>
<reference evidence="2 3" key="1">
    <citation type="submission" date="2022-04" db="EMBL/GenBank/DDBJ databases">
        <title>The arsenic-methylating capacity of Chitinophaga filiformis YT5 during chitin decomposition.</title>
        <authorList>
            <person name="Chen G."/>
            <person name="Liang Y."/>
        </authorList>
    </citation>
    <scope>NUCLEOTIDE SEQUENCE [LARGE SCALE GENOMIC DNA]</scope>
    <source>
        <strain evidence="2 3">YT5</strain>
    </source>
</reference>
<gene>
    <name evidence="2" type="ORF">MYF79_24055</name>
</gene>
<evidence type="ECO:0000313" key="3">
    <source>
        <dbReference type="Proteomes" id="UP000830198"/>
    </source>
</evidence>
<name>A0ABY4HW66_CHIFI</name>
<sequence>MKKLLVMLLLIYTVSCSHFDSSAITGTYERIWRHEAGTLQETIVITPSPRGGREFEIRRSAHHLDSGGTAQRKLPTVRKFHGVYDPSQHMMDLGTDGLRYYFNLEKGTLQAGDNTYYKQP</sequence>
<protein>
    <recommendedName>
        <fullName evidence="4">Lipoprotein</fullName>
    </recommendedName>
</protein>
<evidence type="ECO:0000313" key="2">
    <source>
        <dbReference type="EMBL" id="UPK68031.1"/>
    </source>
</evidence>
<evidence type="ECO:0000256" key="1">
    <source>
        <dbReference type="SAM" id="SignalP"/>
    </source>
</evidence>
<keyword evidence="3" id="KW-1185">Reference proteome</keyword>
<dbReference type="EMBL" id="CP095855">
    <property type="protein sequence ID" value="UPK68031.1"/>
    <property type="molecule type" value="Genomic_DNA"/>
</dbReference>
<proteinExistence type="predicted"/>
<dbReference type="Proteomes" id="UP000830198">
    <property type="component" value="Chromosome"/>
</dbReference>
<feature type="chain" id="PRO_5045817947" description="Lipoprotein" evidence="1">
    <location>
        <begin position="20"/>
        <end position="120"/>
    </location>
</feature>
<evidence type="ECO:0008006" key="4">
    <source>
        <dbReference type="Google" id="ProtNLM"/>
    </source>
</evidence>
<feature type="signal peptide" evidence="1">
    <location>
        <begin position="1"/>
        <end position="19"/>
    </location>
</feature>
<keyword evidence="1" id="KW-0732">Signal</keyword>
<dbReference type="RefSeq" id="WP_247810372.1">
    <property type="nucleotide sequence ID" value="NZ_CP095855.1"/>
</dbReference>